<dbReference type="STRING" id="1798228.SAMN05216574_104106"/>
<sequence length="153" mass="16893">MAVTPLSTEQQRSVDALVGARRLERVPVDERRCVAFLEQAETALSDLPNVRHAQNRYNLAYDAAHDVGEAMLAAYGYRTPHGAGQHDALGRFLAAVFDNPPENAASRHYDRMRRDRERQRYNAQPITIAAATAASEAATSLVRAGRARVHSVL</sequence>
<organism evidence="1 2">
    <name type="scientific">Blastococcus tunisiensis</name>
    <dbReference type="NCBI Taxonomy" id="1798228"/>
    <lineage>
        <taxon>Bacteria</taxon>
        <taxon>Bacillati</taxon>
        <taxon>Actinomycetota</taxon>
        <taxon>Actinomycetes</taxon>
        <taxon>Geodermatophilales</taxon>
        <taxon>Geodermatophilaceae</taxon>
        <taxon>Blastococcus</taxon>
    </lineage>
</organism>
<dbReference type="Gene3D" id="1.20.120.330">
    <property type="entry name" value="Nucleotidyltransferases domain 2"/>
    <property type="match status" value="1"/>
</dbReference>
<dbReference type="Proteomes" id="UP000198589">
    <property type="component" value="Unassembled WGS sequence"/>
</dbReference>
<evidence type="ECO:0008006" key="3">
    <source>
        <dbReference type="Google" id="ProtNLM"/>
    </source>
</evidence>
<evidence type="ECO:0000313" key="2">
    <source>
        <dbReference type="Proteomes" id="UP000198589"/>
    </source>
</evidence>
<protein>
    <recommendedName>
        <fullName evidence="3">HEPN domain-containing protein</fullName>
    </recommendedName>
</protein>
<evidence type="ECO:0000313" key="1">
    <source>
        <dbReference type="EMBL" id="SFE53184.1"/>
    </source>
</evidence>
<name>A0A1I2BAJ8_9ACTN</name>
<accession>A0A1I2BAJ8</accession>
<keyword evidence="2" id="KW-1185">Reference proteome</keyword>
<dbReference type="OrthoDB" id="5188287at2"/>
<dbReference type="AlphaFoldDB" id="A0A1I2BAJ8"/>
<gene>
    <name evidence="1" type="ORF">SAMN05216574_104106</name>
</gene>
<dbReference type="EMBL" id="FOND01000004">
    <property type="protein sequence ID" value="SFE53184.1"/>
    <property type="molecule type" value="Genomic_DNA"/>
</dbReference>
<dbReference type="RefSeq" id="WP_092196009.1">
    <property type="nucleotide sequence ID" value="NZ_FOND01000004.1"/>
</dbReference>
<reference evidence="2" key="1">
    <citation type="submission" date="2016-10" db="EMBL/GenBank/DDBJ databases">
        <authorList>
            <person name="Varghese N."/>
            <person name="Submissions S."/>
        </authorList>
    </citation>
    <scope>NUCLEOTIDE SEQUENCE [LARGE SCALE GENOMIC DNA]</scope>
    <source>
        <strain evidence="2">DSM 46838</strain>
    </source>
</reference>
<proteinExistence type="predicted"/>